<feature type="transmembrane region" description="Helical" evidence="1">
    <location>
        <begin position="141"/>
        <end position="162"/>
    </location>
</feature>
<sequence>MTVRFRDLVAAERMKITTLPATWIALAVALAGHTLLGFAAGTDIVRVAGTAGPSPIGQTGTLMLAPAYALAAVAVLAAGGEHRAGQLRVTLAAVPCRDRLFAAKLATTAAFCLLASIPAALPGHLLRHAAAWPVGEWTGRFGASVAVQVLLGLVGFGFAVVASSVTVPMAVLVVLAVLGSPLLRSALPDVVRFLPHEAASSLAGMSPALGPVAGLAVLAGWAVVSVAVAWRVFVRRDG</sequence>
<dbReference type="EMBL" id="POUD01000465">
    <property type="protein sequence ID" value="PZG03048.1"/>
    <property type="molecule type" value="Genomic_DNA"/>
</dbReference>
<evidence type="ECO:0000256" key="1">
    <source>
        <dbReference type="SAM" id="Phobius"/>
    </source>
</evidence>
<organism evidence="2 3">
    <name type="scientific">Nonomuraea aridisoli</name>
    <dbReference type="NCBI Taxonomy" id="2070368"/>
    <lineage>
        <taxon>Bacteria</taxon>
        <taxon>Bacillati</taxon>
        <taxon>Actinomycetota</taxon>
        <taxon>Actinomycetes</taxon>
        <taxon>Streptosporangiales</taxon>
        <taxon>Streptosporangiaceae</taxon>
        <taxon>Nonomuraea</taxon>
    </lineage>
</organism>
<gene>
    <name evidence="2" type="ORF">C1J01_46755</name>
</gene>
<feature type="transmembrane region" description="Helical" evidence="1">
    <location>
        <begin position="101"/>
        <end position="121"/>
    </location>
</feature>
<evidence type="ECO:0000313" key="2">
    <source>
        <dbReference type="EMBL" id="PZG03048.1"/>
    </source>
</evidence>
<dbReference type="Proteomes" id="UP000249304">
    <property type="component" value="Unassembled WGS sequence"/>
</dbReference>
<keyword evidence="1" id="KW-1133">Transmembrane helix</keyword>
<feature type="transmembrane region" description="Helical" evidence="1">
    <location>
        <begin position="21"/>
        <end position="40"/>
    </location>
</feature>
<dbReference type="OrthoDB" id="3388084at2"/>
<name>A0A2W2DTH2_9ACTN</name>
<comment type="caution">
    <text evidence="2">The sequence shown here is derived from an EMBL/GenBank/DDBJ whole genome shotgun (WGS) entry which is preliminary data.</text>
</comment>
<evidence type="ECO:0000313" key="3">
    <source>
        <dbReference type="Proteomes" id="UP000249304"/>
    </source>
</evidence>
<keyword evidence="3" id="KW-1185">Reference proteome</keyword>
<proteinExistence type="predicted"/>
<feature type="transmembrane region" description="Helical" evidence="1">
    <location>
        <begin position="207"/>
        <end position="233"/>
    </location>
</feature>
<feature type="transmembrane region" description="Helical" evidence="1">
    <location>
        <begin position="169"/>
        <end position="187"/>
    </location>
</feature>
<dbReference type="AlphaFoldDB" id="A0A2W2DTH2"/>
<feature type="transmembrane region" description="Helical" evidence="1">
    <location>
        <begin position="60"/>
        <end position="80"/>
    </location>
</feature>
<keyword evidence="1" id="KW-0812">Transmembrane</keyword>
<dbReference type="RefSeq" id="WP_111185471.1">
    <property type="nucleotide sequence ID" value="NZ_POUD01000465.1"/>
</dbReference>
<reference evidence="2 3" key="1">
    <citation type="submission" date="2018-01" db="EMBL/GenBank/DDBJ databases">
        <title>Draft genome sequence of Nonomuraea sp. KC333.</title>
        <authorList>
            <person name="Sahin N."/>
            <person name="Saygin H."/>
            <person name="Ay H."/>
        </authorList>
    </citation>
    <scope>NUCLEOTIDE SEQUENCE [LARGE SCALE GENOMIC DNA]</scope>
    <source>
        <strain evidence="2 3">KC333</strain>
    </source>
</reference>
<accession>A0A2W2DTH2</accession>
<keyword evidence="1" id="KW-0472">Membrane</keyword>
<protein>
    <submittedName>
        <fullName evidence="2">ABC transporter</fullName>
    </submittedName>
</protein>